<protein>
    <submittedName>
        <fullName evidence="1">Uncharacterized protein</fullName>
    </submittedName>
</protein>
<dbReference type="InParanoid" id="E4WYY7"/>
<keyword evidence="4" id="KW-1185">Reference proteome</keyword>
<organism evidence="1">
    <name type="scientific">Oikopleura dioica</name>
    <name type="common">Tunicate</name>
    <dbReference type="NCBI Taxonomy" id="34765"/>
    <lineage>
        <taxon>Eukaryota</taxon>
        <taxon>Metazoa</taxon>
        <taxon>Chordata</taxon>
        <taxon>Tunicata</taxon>
        <taxon>Appendicularia</taxon>
        <taxon>Copelata</taxon>
        <taxon>Oikopleuridae</taxon>
        <taxon>Oikopleura</taxon>
    </lineage>
</organism>
<name>E4WYY7_OIKDI</name>
<dbReference type="Proteomes" id="UP000001307">
    <property type="component" value="Unassembled WGS sequence"/>
</dbReference>
<proteinExistence type="predicted"/>
<gene>
    <name evidence="1" type="ORF">GSOID_T00013681001</name>
    <name evidence="3" type="ORF">GSOID_T00020497001</name>
    <name evidence="2" type="ORF">GSOID_T00029141001</name>
</gene>
<dbReference type="EMBL" id="FN653019">
    <property type="protein sequence ID" value="CBY22903.1"/>
    <property type="molecule type" value="Genomic_DNA"/>
</dbReference>
<reference evidence="1" key="1">
    <citation type="journal article" date="2010" name="Science">
        <title>Plasticity of animal genome architecture unmasked by rapid evolution of a pelagic tunicate.</title>
        <authorList>
            <person name="Denoeud F."/>
            <person name="Henriet S."/>
            <person name="Mungpakdee S."/>
            <person name="Aury J.M."/>
            <person name="Da Silva C."/>
            <person name="Brinkmann H."/>
            <person name="Mikhaleva J."/>
            <person name="Olsen L.C."/>
            <person name="Jubin C."/>
            <person name="Canestro C."/>
            <person name="Bouquet J.M."/>
            <person name="Danks G."/>
            <person name="Poulain J."/>
            <person name="Campsteijn C."/>
            <person name="Adamski M."/>
            <person name="Cross I."/>
            <person name="Yadetie F."/>
            <person name="Muffato M."/>
            <person name="Louis A."/>
            <person name="Butcher S."/>
            <person name="Tsagkogeorga G."/>
            <person name="Konrad A."/>
            <person name="Singh S."/>
            <person name="Jensen M.F."/>
            <person name="Cong E.H."/>
            <person name="Eikeseth-Otteraa H."/>
            <person name="Noel B."/>
            <person name="Anthouard V."/>
            <person name="Porcel B.M."/>
            <person name="Kachouri-Lafond R."/>
            <person name="Nishino A."/>
            <person name="Ugolini M."/>
            <person name="Chourrout P."/>
            <person name="Nishida H."/>
            <person name="Aasland R."/>
            <person name="Huzurbazar S."/>
            <person name="Westhof E."/>
            <person name="Delsuc F."/>
            <person name="Lehrach H."/>
            <person name="Reinhardt R."/>
            <person name="Weissenbach J."/>
            <person name="Roy S.W."/>
            <person name="Artiguenave F."/>
            <person name="Postlethwait J.H."/>
            <person name="Manak J.R."/>
            <person name="Thompson E.M."/>
            <person name="Jaillon O."/>
            <person name="Du Pasquier L."/>
            <person name="Boudinot P."/>
            <person name="Liberles D.A."/>
            <person name="Volff J.N."/>
            <person name="Philippe H."/>
            <person name="Lenhard B."/>
            <person name="Roest Crollius H."/>
            <person name="Wincker P."/>
            <person name="Chourrout D."/>
        </authorList>
    </citation>
    <scope>NUCLEOTIDE SEQUENCE [LARGE SCALE GENOMIC DNA]</scope>
</reference>
<evidence type="ECO:0000313" key="4">
    <source>
        <dbReference type="Proteomes" id="UP000001307"/>
    </source>
</evidence>
<evidence type="ECO:0000313" key="3">
    <source>
        <dbReference type="EMBL" id="CBY39898.1"/>
    </source>
</evidence>
<evidence type="ECO:0000313" key="1">
    <source>
        <dbReference type="EMBL" id="CBY22903.1"/>
    </source>
</evidence>
<dbReference type="EMBL" id="FN655694">
    <property type="protein sequence ID" value="CBY39898.1"/>
    <property type="molecule type" value="Genomic_DNA"/>
</dbReference>
<evidence type="ECO:0000313" key="2">
    <source>
        <dbReference type="EMBL" id="CBY31920.1"/>
    </source>
</evidence>
<dbReference type="Proteomes" id="UP000011014">
    <property type="component" value="Unassembled WGS sequence"/>
</dbReference>
<sequence>MPRKQEICVASPEVVMHGDINLHAQVAVVTKAKLDAISIKGDCKCD</sequence>
<dbReference type="AlphaFoldDB" id="E4WYY7"/>
<dbReference type="EMBL" id="FN654322">
    <property type="protein sequence ID" value="CBY31920.1"/>
    <property type="molecule type" value="Genomic_DNA"/>
</dbReference>
<accession>E4WYY7</accession>